<feature type="compositionally biased region" description="Low complexity" evidence="1">
    <location>
        <begin position="110"/>
        <end position="120"/>
    </location>
</feature>
<evidence type="ECO:0000313" key="3">
    <source>
        <dbReference type="EMBL" id="SEA02932.1"/>
    </source>
</evidence>
<evidence type="ECO:0008006" key="5">
    <source>
        <dbReference type="Google" id="ProtNLM"/>
    </source>
</evidence>
<name>A0A1H3XWK0_9BACT</name>
<keyword evidence="4" id="KW-1185">Reference proteome</keyword>
<gene>
    <name evidence="3" type="ORF">SAMN05444145_101334</name>
</gene>
<keyword evidence="2" id="KW-0732">Signal</keyword>
<accession>A0A1H3XWK0</accession>
<proteinExistence type="predicted"/>
<feature type="signal peptide" evidence="2">
    <location>
        <begin position="1"/>
        <end position="30"/>
    </location>
</feature>
<organism evidence="3 4">
    <name type="scientific">Alistipes timonensis JC136</name>
    <dbReference type="NCBI Taxonomy" id="1033731"/>
    <lineage>
        <taxon>Bacteria</taxon>
        <taxon>Pseudomonadati</taxon>
        <taxon>Bacteroidota</taxon>
        <taxon>Bacteroidia</taxon>
        <taxon>Bacteroidales</taxon>
        <taxon>Rikenellaceae</taxon>
        <taxon>Alistipes</taxon>
    </lineage>
</organism>
<evidence type="ECO:0000256" key="1">
    <source>
        <dbReference type="SAM" id="MobiDB-lite"/>
    </source>
</evidence>
<sequence length="160" mass="18274">MHNLIMKVMKRKIFAAAMALCLMAGTSAFAQQNKPDAPKERPTAEQMAQRKTDRMTERLKLNESQAKQVYAINLAQIKEMIAQREKMEAARKAEAEKMKSILTTEQFMQWSQMQQQHMRMPGQRGHGPQAMHKGKDGKKQGECKANCDKPCPVRDKKGKE</sequence>
<dbReference type="STRING" id="1033731.SAMN05444145_101334"/>
<dbReference type="Proteomes" id="UP000183253">
    <property type="component" value="Unassembled WGS sequence"/>
</dbReference>
<feature type="compositionally biased region" description="Basic and acidic residues" evidence="1">
    <location>
        <begin position="133"/>
        <end position="160"/>
    </location>
</feature>
<feature type="region of interest" description="Disordered" evidence="1">
    <location>
        <begin position="110"/>
        <end position="160"/>
    </location>
</feature>
<dbReference type="EMBL" id="FNRI01000001">
    <property type="protein sequence ID" value="SEA02932.1"/>
    <property type="molecule type" value="Genomic_DNA"/>
</dbReference>
<evidence type="ECO:0000256" key="2">
    <source>
        <dbReference type="SAM" id="SignalP"/>
    </source>
</evidence>
<dbReference type="AlphaFoldDB" id="A0A1H3XWK0"/>
<reference evidence="3 4" key="1">
    <citation type="submission" date="2016-10" db="EMBL/GenBank/DDBJ databases">
        <authorList>
            <person name="de Groot N.N."/>
        </authorList>
    </citation>
    <scope>NUCLEOTIDE SEQUENCE [LARGE SCALE GENOMIC DNA]</scope>
    <source>
        <strain evidence="3 4">DSM 25383</strain>
    </source>
</reference>
<protein>
    <recommendedName>
        <fullName evidence="5">DUF4890 domain-containing protein</fullName>
    </recommendedName>
</protein>
<evidence type="ECO:0000313" key="4">
    <source>
        <dbReference type="Proteomes" id="UP000183253"/>
    </source>
</evidence>
<feature type="chain" id="PRO_5010314704" description="DUF4890 domain-containing protein" evidence="2">
    <location>
        <begin position="31"/>
        <end position="160"/>
    </location>
</feature>